<feature type="domain" description="FAD-binding PCMH-type" evidence="8">
    <location>
        <begin position="46"/>
        <end position="224"/>
    </location>
</feature>
<dbReference type="FunFam" id="3.30.465.10:FF:000016">
    <property type="entry name" value="probable D-lactate dehydrogenase, mitochondrial"/>
    <property type="match status" value="1"/>
</dbReference>
<keyword evidence="4" id="KW-0274">FAD</keyword>
<comment type="similarity">
    <text evidence="2">Belongs to the FAD-binding oxidoreductase/transferase type 4 family.</text>
</comment>
<dbReference type="Pfam" id="PF02913">
    <property type="entry name" value="FAD-oxidase_C"/>
    <property type="match status" value="1"/>
</dbReference>
<dbReference type="AlphaFoldDB" id="A0A6J4TSN2"/>
<reference evidence="9" key="1">
    <citation type="submission" date="2020-02" db="EMBL/GenBank/DDBJ databases">
        <authorList>
            <person name="Meier V. D."/>
        </authorList>
    </citation>
    <scope>NUCLEOTIDE SEQUENCE</scope>
    <source>
        <strain evidence="9">AVDCRST_MAG91</strain>
    </source>
</reference>
<dbReference type="InterPro" id="IPR016166">
    <property type="entry name" value="FAD-bd_PCMH"/>
</dbReference>
<dbReference type="InterPro" id="IPR016164">
    <property type="entry name" value="FAD-linked_Oxase-like_C"/>
</dbReference>
<dbReference type="GO" id="GO:0004458">
    <property type="term" value="F:D-lactate dehydrogenase (cytochrome) activity"/>
    <property type="evidence" value="ECO:0007669"/>
    <property type="project" value="UniProtKB-EC"/>
</dbReference>
<sequence>MQQAQPADTLRERARALADELAPAFGPRLLTSPAALDQYGASEGHHGPHLPHLVARPESIDEVRLLVRSAGARRIPVVPYGAGTSLEGNAAAVAGGLCLDLSAMTRIIEVSAEDLLCVVEPGVTREQLNADLRNTGLFFPVDPGANATLGGMIATRASGTNAVRYGTMRENLLALKVVLADGTLIRTGSRARKSSAGYDLTHLLAGSEGTLGIIVEATLRLHGVPEAVLAGTWRFETLDGAVQTVIATIQSAVPVARMELLDGAAIRACNRYAHLDLPEGPTLFLELHGSPAGVQEQLETVEAIGSELGGGELAKALEPEARARLWKARHHALPAARALVPGAATWVTDVCVPISHLAEAITRTQRAIEQEDLLAPILGHVGDGNFHVFFVLPPGDERARAAADRVNGAMVEHALSVGGTCTGEHGIGIGKREALVREHGVEAVLLMRRLKETMDPDGILNPMKLFGDSLLPPRYTGA</sequence>
<keyword evidence="5" id="KW-0809">Transit peptide</keyword>
<evidence type="ECO:0000259" key="8">
    <source>
        <dbReference type="PROSITE" id="PS51387"/>
    </source>
</evidence>
<evidence type="ECO:0000256" key="1">
    <source>
        <dbReference type="ARBA" id="ARBA00001974"/>
    </source>
</evidence>
<dbReference type="PANTHER" id="PTHR11748:SF111">
    <property type="entry name" value="D-LACTATE DEHYDROGENASE, MITOCHONDRIAL-RELATED"/>
    <property type="match status" value="1"/>
</dbReference>
<organism evidence="9">
    <name type="scientific">uncultured Sphingomonadaceae bacterium</name>
    <dbReference type="NCBI Taxonomy" id="169976"/>
    <lineage>
        <taxon>Bacteria</taxon>
        <taxon>Pseudomonadati</taxon>
        <taxon>Pseudomonadota</taxon>
        <taxon>Alphaproteobacteria</taxon>
        <taxon>Sphingomonadales</taxon>
        <taxon>Sphingomonadaceae</taxon>
        <taxon>environmental samples</taxon>
    </lineage>
</organism>
<dbReference type="Gene3D" id="3.30.70.2740">
    <property type="match status" value="1"/>
</dbReference>
<dbReference type="EMBL" id="CADCVX010000524">
    <property type="protein sequence ID" value="CAA9531569.1"/>
    <property type="molecule type" value="Genomic_DNA"/>
</dbReference>
<dbReference type="EC" id="1.1.2.4" evidence="7"/>
<evidence type="ECO:0000256" key="4">
    <source>
        <dbReference type="ARBA" id="ARBA00022827"/>
    </source>
</evidence>
<accession>A0A6J4TSN2</accession>
<dbReference type="SUPFAM" id="SSF55103">
    <property type="entry name" value="FAD-linked oxidases, C-terminal domain"/>
    <property type="match status" value="1"/>
</dbReference>
<dbReference type="Pfam" id="PF01565">
    <property type="entry name" value="FAD_binding_4"/>
    <property type="match status" value="1"/>
</dbReference>
<evidence type="ECO:0000256" key="3">
    <source>
        <dbReference type="ARBA" id="ARBA00022630"/>
    </source>
</evidence>
<comment type="cofactor">
    <cofactor evidence="1">
        <name>FAD</name>
        <dbReference type="ChEBI" id="CHEBI:57692"/>
    </cofactor>
</comment>
<name>A0A6J4TSN2_9SPHN</name>
<dbReference type="Gene3D" id="1.10.45.10">
    <property type="entry name" value="Vanillyl-alcohol Oxidase, Chain A, domain 4"/>
    <property type="match status" value="1"/>
</dbReference>
<dbReference type="PANTHER" id="PTHR11748">
    <property type="entry name" value="D-LACTATE DEHYDROGENASE"/>
    <property type="match status" value="1"/>
</dbReference>
<dbReference type="InterPro" id="IPR006094">
    <property type="entry name" value="Oxid_FAD_bind_N"/>
</dbReference>
<dbReference type="GO" id="GO:0071949">
    <property type="term" value="F:FAD binding"/>
    <property type="evidence" value="ECO:0007669"/>
    <property type="project" value="InterPro"/>
</dbReference>
<evidence type="ECO:0000256" key="6">
    <source>
        <dbReference type="ARBA" id="ARBA00023002"/>
    </source>
</evidence>
<gene>
    <name evidence="9" type="ORF">AVDCRST_MAG91-3004</name>
</gene>
<dbReference type="InterPro" id="IPR036318">
    <property type="entry name" value="FAD-bd_PCMH-like_sf"/>
</dbReference>
<protein>
    <recommendedName>
        <fullName evidence="7">D-lactate dehydrogenase (cytochrome)</fullName>
        <ecNumber evidence="7">1.1.2.4</ecNumber>
    </recommendedName>
</protein>
<dbReference type="InterPro" id="IPR004113">
    <property type="entry name" value="FAD-bd_oxidored_4_C"/>
</dbReference>
<dbReference type="FunFam" id="3.30.70.2740:FF:000001">
    <property type="entry name" value="D-lactate dehydrogenase mitochondrial"/>
    <property type="match status" value="1"/>
</dbReference>
<dbReference type="GO" id="GO:1903457">
    <property type="term" value="P:lactate catabolic process"/>
    <property type="evidence" value="ECO:0007669"/>
    <property type="project" value="TreeGrafter"/>
</dbReference>
<dbReference type="PROSITE" id="PS51387">
    <property type="entry name" value="FAD_PCMH"/>
    <property type="match status" value="1"/>
</dbReference>
<keyword evidence="6 9" id="KW-0560">Oxidoreductase</keyword>
<dbReference type="GO" id="GO:0008720">
    <property type="term" value="F:D-lactate dehydrogenase (NAD+) activity"/>
    <property type="evidence" value="ECO:0007669"/>
    <property type="project" value="TreeGrafter"/>
</dbReference>
<dbReference type="InterPro" id="IPR016169">
    <property type="entry name" value="FAD-bd_PCMH_sub2"/>
</dbReference>
<evidence type="ECO:0000256" key="7">
    <source>
        <dbReference type="ARBA" id="ARBA00038897"/>
    </source>
</evidence>
<dbReference type="SUPFAM" id="SSF56176">
    <property type="entry name" value="FAD-binding/transporter-associated domain-like"/>
    <property type="match status" value="1"/>
</dbReference>
<evidence type="ECO:0000313" key="9">
    <source>
        <dbReference type="EMBL" id="CAA9531569.1"/>
    </source>
</evidence>
<dbReference type="FunFam" id="1.10.45.10:FF:000001">
    <property type="entry name" value="D-lactate dehydrogenase mitochondrial"/>
    <property type="match status" value="1"/>
</dbReference>
<proteinExistence type="inferred from homology"/>
<keyword evidence="3" id="KW-0285">Flavoprotein</keyword>
<evidence type="ECO:0000256" key="5">
    <source>
        <dbReference type="ARBA" id="ARBA00022946"/>
    </source>
</evidence>
<evidence type="ECO:0000256" key="2">
    <source>
        <dbReference type="ARBA" id="ARBA00008000"/>
    </source>
</evidence>
<dbReference type="Gene3D" id="3.30.465.10">
    <property type="match status" value="1"/>
</dbReference>
<dbReference type="InterPro" id="IPR016171">
    <property type="entry name" value="Vanillyl_alc_oxidase_C-sub2"/>
</dbReference>